<protein>
    <submittedName>
        <fullName evidence="7">OmpA family protein</fullName>
    </submittedName>
</protein>
<dbReference type="PANTHER" id="PTHR30329:SF21">
    <property type="entry name" value="LIPOPROTEIN YIAD-RELATED"/>
    <property type="match status" value="1"/>
</dbReference>
<dbReference type="SUPFAM" id="SSF103088">
    <property type="entry name" value="OmpA-like"/>
    <property type="match status" value="1"/>
</dbReference>
<accession>A0A372JD36</accession>
<evidence type="ECO:0000256" key="5">
    <source>
        <dbReference type="SAM" id="MobiDB-lite"/>
    </source>
</evidence>
<dbReference type="Gene3D" id="3.30.1330.60">
    <property type="entry name" value="OmpA-like domain"/>
    <property type="match status" value="1"/>
</dbReference>
<dbReference type="AlphaFoldDB" id="A0A372JD36"/>
<dbReference type="InterPro" id="IPR006665">
    <property type="entry name" value="OmpA-like"/>
</dbReference>
<feature type="region of interest" description="Disordered" evidence="5">
    <location>
        <begin position="266"/>
        <end position="285"/>
    </location>
</feature>
<keyword evidence="2 4" id="KW-0472">Membrane</keyword>
<evidence type="ECO:0000259" key="6">
    <source>
        <dbReference type="PROSITE" id="PS51123"/>
    </source>
</evidence>
<evidence type="ECO:0000256" key="3">
    <source>
        <dbReference type="ARBA" id="ARBA00023237"/>
    </source>
</evidence>
<name>A0A372JD36_9ACTN</name>
<evidence type="ECO:0000313" key="8">
    <source>
        <dbReference type="Proteomes" id="UP000261811"/>
    </source>
</evidence>
<evidence type="ECO:0000256" key="2">
    <source>
        <dbReference type="ARBA" id="ARBA00023136"/>
    </source>
</evidence>
<proteinExistence type="predicted"/>
<dbReference type="InterPro" id="IPR050330">
    <property type="entry name" value="Bact_OuterMem_StrucFunc"/>
</dbReference>
<keyword evidence="3" id="KW-0998">Cell outer membrane</keyword>
<dbReference type="PROSITE" id="PS51257">
    <property type="entry name" value="PROKAR_LIPOPROTEIN"/>
    <property type="match status" value="1"/>
</dbReference>
<evidence type="ECO:0000256" key="4">
    <source>
        <dbReference type="PROSITE-ProRule" id="PRU00473"/>
    </source>
</evidence>
<dbReference type="Pfam" id="PF00691">
    <property type="entry name" value="OmpA"/>
    <property type="match status" value="1"/>
</dbReference>
<dbReference type="Proteomes" id="UP000261811">
    <property type="component" value="Unassembled WGS sequence"/>
</dbReference>
<dbReference type="InterPro" id="IPR006664">
    <property type="entry name" value="OMP_bac"/>
</dbReference>
<sequence length="507" mass="52544">MKWAGSRWTGLGAVAIAGAVVLSGCSDKKEAKPGPTGSGKPGGATRSSAAYEKRSVPLPVKDGVARLDLTALSRTSGSTVTARFTVANDGKTPLTVSGALGDQLNDPGAGYILSLGGLGMVDVQGGKVYMPLRNGDHCFCSEDIKTLPPGGSQDLYAIFPAPPANVQRVTITAPTAAPLENVPIVTGPVAPVPGQTADAAAAAGGQQRVANLVVTSTGIDQGVDDSGDDRKVNLQSDVLFALNKADLTPRADALLRQVAQQIDKSRGQTVKVDGHADSSGNDAINQPLSERRAQTVANRLKSLVTRQGVTFQPAGHGSTQPIANNGSEEGRRRNRRVTVTFPKPQDPVTPPAGGGPYQYGSGKVLGSGEIRGAAGLRYEINSLHRTGDGLVVLVWTIKNAGGADSPFLQGFERSFMLYGTGPNNRGFTTGGVMLEDPAAKARYWPVEDSLGHCACYGFVEASKSKLAAGESLTVWGLYRPPAGATSFDVSIPWTDHVAAVAKGIPLS</sequence>
<dbReference type="PROSITE" id="PS51123">
    <property type="entry name" value="OMPA_2"/>
    <property type="match status" value="1"/>
</dbReference>
<gene>
    <name evidence="7" type="ORF">DZF91_33580</name>
</gene>
<evidence type="ECO:0000313" key="7">
    <source>
        <dbReference type="EMBL" id="RFU37298.1"/>
    </source>
</evidence>
<dbReference type="InterPro" id="IPR036737">
    <property type="entry name" value="OmpA-like_sf"/>
</dbReference>
<comment type="caution">
    <text evidence="7">The sequence shown here is derived from an EMBL/GenBank/DDBJ whole genome shotgun (WGS) entry which is preliminary data.</text>
</comment>
<organism evidence="7 8">
    <name type="scientific">Actinomadura logoneensis</name>
    <dbReference type="NCBI Taxonomy" id="2293572"/>
    <lineage>
        <taxon>Bacteria</taxon>
        <taxon>Bacillati</taxon>
        <taxon>Actinomycetota</taxon>
        <taxon>Actinomycetes</taxon>
        <taxon>Streptosporangiales</taxon>
        <taxon>Thermomonosporaceae</taxon>
        <taxon>Actinomadura</taxon>
    </lineage>
</organism>
<feature type="domain" description="OmpA-like" evidence="6">
    <location>
        <begin position="227"/>
        <end position="345"/>
    </location>
</feature>
<evidence type="ECO:0000256" key="1">
    <source>
        <dbReference type="ARBA" id="ARBA00004442"/>
    </source>
</evidence>
<feature type="region of interest" description="Disordered" evidence="5">
    <location>
        <begin position="311"/>
        <end position="333"/>
    </location>
</feature>
<dbReference type="CDD" id="cd07185">
    <property type="entry name" value="OmpA_C-like"/>
    <property type="match status" value="1"/>
</dbReference>
<reference evidence="7 8" key="1">
    <citation type="submission" date="2018-08" db="EMBL/GenBank/DDBJ databases">
        <title>Actinomadura jelena sp. nov., a novel Actinomycete isolated from soil in Chad.</title>
        <authorList>
            <person name="Shi L."/>
        </authorList>
    </citation>
    <scope>NUCLEOTIDE SEQUENCE [LARGE SCALE GENOMIC DNA]</scope>
    <source>
        <strain evidence="7 8">NEAU-G17</strain>
    </source>
</reference>
<comment type="subcellular location">
    <subcellularLocation>
        <location evidence="1">Cell outer membrane</location>
    </subcellularLocation>
</comment>
<dbReference type="EMBL" id="QURH01000985">
    <property type="protein sequence ID" value="RFU37298.1"/>
    <property type="molecule type" value="Genomic_DNA"/>
</dbReference>
<feature type="region of interest" description="Disordered" evidence="5">
    <location>
        <begin position="26"/>
        <end position="52"/>
    </location>
</feature>
<keyword evidence="8" id="KW-1185">Reference proteome</keyword>
<dbReference type="PRINTS" id="PR01021">
    <property type="entry name" value="OMPADOMAIN"/>
</dbReference>
<dbReference type="GO" id="GO:0009279">
    <property type="term" value="C:cell outer membrane"/>
    <property type="evidence" value="ECO:0007669"/>
    <property type="project" value="UniProtKB-SubCell"/>
</dbReference>
<dbReference type="PANTHER" id="PTHR30329">
    <property type="entry name" value="STATOR ELEMENT OF FLAGELLAR MOTOR COMPLEX"/>
    <property type="match status" value="1"/>
</dbReference>